<evidence type="ECO:0000256" key="6">
    <source>
        <dbReference type="SAM" id="Phobius"/>
    </source>
</evidence>
<comment type="subcellular location">
    <subcellularLocation>
        <location evidence="1">Endomembrane system</location>
        <topology evidence="1">Multi-pass membrane protein</topology>
    </subcellularLocation>
    <subcellularLocation>
        <location evidence="5">Membrane</location>
        <topology evidence="5">Multi-pass membrane protein</topology>
    </subcellularLocation>
</comment>
<dbReference type="InterPro" id="IPR001750">
    <property type="entry name" value="ND/Mrp_TM"/>
</dbReference>
<dbReference type="RefSeq" id="WP_135769027.1">
    <property type="nucleotide sequence ID" value="NZ_RQET01000013.1"/>
</dbReference>
<dbReference type="GO" id="GO:0008137">
    <property type="term" value="F:NADH dehydrogenase (ubiquinone) activity"/>
    <property type="evidence" value="ECO:0007669"/>
    <property type="project" value="InterPro"/>
</dbReference>
<feature type="transmembrane region" description="Helical" evidence="6">
    <location>
        <begin position="521"/>
        <end position="543"/>
    </location>
</feature>
<dbReference type="Pfam" id="PF00662">
    <property type="entry name" value="Proton_antipo_N"/>
    <property type="match status" value="1"/>
</dbReference>
<evidence type="ECO:0000256" key="3">
    <source>
        <dbReference type="ARBA" id="ARBA00022989"/>
    </source>
</evidence>
<feature type="domain" description="NADH:quinone oxidoreductase/Mrp antiporter transmembrane" evidence="7">
    <location>
        <begin position="137"/>
        <end position="426"/>
    </location>
</feature>
<keyword evidence="10" id="KW-1185">Reference proteome</keyword>
<evidence type="ECO:0000256" key="1">
    <source>
        <dbReference type="ARBA" id="ARBA00004127"/>
    </source>
</evidence>
<dbReference type="PANTHER" id="PTHR42829:SF2">
    <property type="entry name" value="NADH-UBIQUINONE OXIDOREDUCTASE CHAIN 5"/>
    <property type="match status" value="1"/>
</dbReference>
<dbReference type="PRINTS" id="PR01435">
    <property type="entry name" value="NPOXDRDTASE5"/>
</dbReference>
<dbReference type="PANTHER" id="PTHR42829">
    <property type="entry name" value="NADH-UBIQUINONE OXIDOREDUCTASE CHAIN 5"/>
    <property type="match status" value="1"/>
</dbReference>
<dbReference type="NCBIfam" id="TIGR01974">
    <property type="entry name" value="NDH_I_L"/>
    <property type="match status" value="1"/>
</dbReference>
<evidence type="ECO:0000256" key="2">
    <source>
        <dbReference type="ARBA" id="ARBA00022692"/>
    </source>
</evidence>
<sequence>MTWNVLIPLIVLLPLVGAGINALFGRILKGSWSGIVGTFFSFLSFGFGVFAFLNYRPMERTVPEIVPFFRWLEVGGFNIEVAYQLDQLSLFMVLIITGIGSLIHLYSIGYMKGNPGIARFFSYLNLFLFSMLHLVLAENLVVLFFGWEGVGLCSYLLIGFDTHKETAANAGIKAFLTNRVADLAMVIAIALTYWYSGSVSFTQIASVLPEMKGFQHVLPVVTGCYFIGAMGKSAQFPFHIWLPDAMAGPTPVSALIHAATMVTAGIFLIARLNFLFVLTPQVGVWIVAIGTFTAFFAATIGIFQNDIKKVLAYSTVSQLGYMFVAMGTGAYVAGLFHLLTHAFFKALLFLGSGSVIHSLHDEQDLRRMGGLKSQMKITWFTFLLGTLAISGIPPFSGFFSKDLILEKAYFYSPLFFALGVVTALLTTFYMFRLTFLTFTGTSRVSPDVHPHESSWTITVPLIVLALGAAFSGFLLVPDSLGGIDLLERYFKPVFSMGEEYSRRFLRSGHSTDHHLTPSAELTLALLSLGAVAVGLTLSWSFYVKKKEIPPAEQDYAGWRKLVVRKYYIDEIFSAWVVQPILFFSEFFSSVVEKQFLDKILVNTGRISSGISVLLRRLQTGTIVDYAFMIVLGTILILSLFLWRGL</sequence>
<feature type="transmembrane region" description="Helical" evidence="6">
    <location>
        <begin position="282"/>
        <end position="303"/>
    </location>
</feature>
<dbReference type="Proteomes" id="UP000298458">
    <property type="component" value="Unassembled WGS sequence"/>
</dbReference>
<accession>A0A4R9G5B4</accession>
<dbReference type="NCBIfam" id="NF005141">
    <property type="entry name" value="PRK06590.1"/>
    <property type="match status" value="1"/>
</dbReference>
<feature type="transmembrane region" description="Helical" evidence="6">
    <location>
        <begin position="88"/>
        <end position="108"/>
    </location>
</feature>
<evidence type="ECO:0000313" key="9">
    <source>
        <dbReference type="EMBL" id="TGK06345.1"/>
    </source>
</evidence>
<dbReference type="OrthoDB" id="9807568at2"/>
<reference evidence="9" key="1">
    <citation type="journal article" date="2019" name="PLoS Negl. Trop. Dis.">
        <title>Revisiting the worldwide diversity of Leptospira species in the environment.</title>
        <authorList>
            <person name="Vincent A.T."/>
            <person name="Schiettekatte O."/>
            <person name="Bourhy P."/>
            <person name="Veyrier F.J."/>
            <person name="Picardeau M."/>
        </authorList>
    </citation>
    <scope>NUCLEOTIDE SEQUENCE [LARGE SCALE GENOMIC DNA]</scope>
    <source>
        <strain evidence="9">SSW15</strain>
    </source>
</reference>
<proteinExistence type="predicted"/>
<feature type="transmembrane region" description="Helical" evidence="6">
    <location>
        <begin position="216"/>
        <end position="242"/>
    </location>
</feature>
<gene>
    <name evidence="9" type="ORF">EHO60_14985</name>
</gene>
<feature type="transmembrane region" description="Helical" evidence="6">
    <location>
        <begin position="310"/>
        <end position="332"/>
    </location>
</feature>
<dbReference type="InterPro" id="IPR003945">
    <property type="entry name" value="NU5C-like"/>
</dbReference>
<evidence type="ECO:0000256" key="5">
    <source>
        <dbReference type="RuleBase" id="RU000320"/>
    </source>
</evidence>
<feature type="domain" description="NADH-Ubiquinone oxidoreductase (complex I) chain 5 N-terminal" evidence="8">
    <location>
        <begin position="71"/>
        <end position="121"/>
    </location>
</feature>
<evidence type="ECO:0000259" key="8">
    <source>
        <dbReference type="Pfam" id="PF00662"/>
    </source>
</evidence>
<dbReference type="GO" id="GO:0042773">
    <property type="term" value="P:ATP synthesis coupled electron transport"/>
    <property type="evidence" value="ECO:0007669"/>
    <property type="project" value="InterPro"/>
</dbReference>
<dbReference type="GO" id="GO:0016020">
    <property type="term" value="C:membrane"/>
    <property type="evidence" value="ECO:0007669"/>
    <property type="project" value="UniProtKB-SubCell"/>
</dbReference>
<comment type="caution">
    <text evidence="9">The sequence shown here is derived from an EMBL/GenBank/DDBJ whole genome shotgun (WGS) entry which is preliminary data.</text>
</comment>
<feature type="transmembrane region" description="Helical" evidence="6">
    <location>
        <begin position="31"/>
        <end position="53"/>
    </location>
</feature>
<feature type="transmembrane region" description="Helical" evidence="6">
    <location>
        <begin position="120"/>
        <end position="136"/>
    </location>
</feature>
<dbReference type="Pfam" id="PF00361">
    <property type="entry name" value="Proton_antipo_M"/>
    <property type="match status" value="1"/>
</dbReference>
<dbReference type="EMBL" id="RQET01000013">
    <property type="protein sequence ID" value="TGK06345.1"/>
    <property type="molecule type" value="Genomic_DNA"/>
</dbReference>
<dbReference type="Gene3D" id="1.20.5.2700">
    <property type="match status" value="1"/>
</dbReference>
<keyword evidence="4 6" id="KW-0472">Membrane</keyword>
<feature type="transmembrane region" description="Helical" evidence="6">
    <location>
        <begin position="377"/>
        <end position="396"/>
    </location>
</feature>
<name>A0A4R9G5B4_9LEPT</name>
<dbReference type="GO" id="GO:0012505">
    <property type="term" value="C:endomembrane system"/>
    <property type="evidence" value="ECO:0007669"/>
    <property type="project" value="UniProtKB-SubCell"/>
</dbReference>
<organism evidence="9 10">
    <name type="scientific">Leptospira fletcheri</name>
    <dbReference type="NCBI Taxonomy" id="2484981"/>
    <lineage>
        <taxon>Bacteria</taxon>
        <taxon>Pseudomonadati</taxon>
        <taxon>Spirochaetota</taxon>
        <taxon>Spirochaetia</taxon>
        <taxon>Leptospirales</taxon>
        <taxon>Leptospiraceae</taxon>
        <taxon>Leptospira</taxon>
    </lineage>
</organism>
<dbReference type="AlphaFoldDB" id="A0A4R9G5B4"/>
<feature type="transmembrane region" description="Helical" evidence="6">
    <location>
        <begin position="622"/>
        <end position="642"/>
    </location>
</feature>
<keyword evidence="2 5" id="KW-0812">Transmembrane</keyword>
<dbReference type="GO" id="GO:0003954">
    <property type="term" value="F:NADH dehydrogenase activity"/>
    <property type="evidence" value="ECO:0007669"/>
    <property type="project" value="TreeGrafter"/>
</dbReference>
<dbReference type="InterPro" id="IPR018393">
    <property type="entry name" value="NADHpl_OxRdtase_5_subgr"/>
</dbReference>
<evidence type="ECO:0000256" key="4">
    <source>
        <dbReference type="ARBA" id="ARBA00023136"/>
    </source>
</evidence>
<feature type="transmembrane region" description="Helical" evidence="6">
    <location>
        <begin position="254"/>
        <end position="276"/>
    </location>
</feature>
<feature type="transmembrane region" description="Helical" evidence="6">
    <location>
        <begin position="6"/>
        <end position="24"/>
    </location>
</feature>
<feature type="transmembrane region" description="Helical" evidence="6">
    <location>
        <begin position="408"/>
        <end position="433"/>
    </location>
</feature>
<evidence type="ECO:0000259" key="7">
    <source>
        <dbReference type="Pfam" id="PF00361"/>
    </source>
</evidence>
<keyword evidence="3 6" id="KW-1133">Transmembrane helix</keyword>
<dbReference type="GO" id="GO:0015990">
    <property type="term" value="P:electron transport coupled proton transport"/>
    <property type="evidence" value="ECO:0007669"/>
    <property type="project" value="TreeGrafter"/>
</dbReference>
<protein>
    <submittedName>
        <fullName evidence="9">NADH-quinone oxidoreductase subunit L</fullName>
    </submittedName>
</protein>
<feature type="transmembrane region" description="Helical" evidence="6">
    <location>
        <begin position="454"/>
        <end position="476"/>
    </location>
</feature>
<evidence type="ECO:0000313" key="10">
    <source>
        <dbReference type="Proteomes" id="UP000298458"/>
    </source>
</evidence>
<dbReference type="PRINTS" id="PR01434">
    <property type="entry name" value="NADHDHGNASE5"/>
</dbReference>
<dbReference type="InterPro" id="IPR001516">
    <property type="entry name" value="Proton_antipo_N"/>
</dbReference>